<gene>
    <name evidence="2" type="ORF">ACFQQH_08730</name>
</gene>
<comment type="caution">
    <text evidence="2">The sequence shown here is derived from an EMBL/GenBank/DDBJ whole genome shotgun (WGS) entry which is preliminary data.</text>
</comment>
<organism evidence="2 3">
    <name type="scientific">Bhargavaea changchunensis</name>
    <dbReference type="NCBI Taxonomy" id="2134037"/>
    <lineage>
        <taxon>Bacteria</taxon>
        <taxon>Bacillati</taxon>
        <taxon>Bacillota</taxon>
        <taxon>Bacilli</taxon>
        <taxon>Bacillales</taxon>
        <taxon>Caryophanaceae</taxon>
        <taxon>Bhargavaea</taxon>
    </lineage>
</organism>
<dbReference type="EMBL" id="JBHTCT010000025">
    <property type="protein sequence ID" value="MFC7365198.1"/>
    <property type="molecule type" value="Genomic_DNA"/>
</dbReference>
<feature type="transmembrane region" description="Helical" evidence="1">
    <location>
        <begin position="183"/>
        <end position="200"/>
    </location>
</feature>
<accession>A0ABW2NGB3</accession>
<dbReference type="Proteomes" id="UP001596483">
    <property type="component" value="Unassembled WGS sequence"/>
</dbReference>
<feature type="transmembrane region" description="Helical" evidence="1">
    <location>
        <begin position="106"/>
        <end position="128"/>
    </location>
</feature>
<evidence type="ECO:0008006" key="4">
    <source>
        <dbReference type="Google" id="ProtNLM"/>
    </source>
</evidence>
<feature type="transmembrane region" description="Helical" evidence="1">
    <location>
        <begin position="384"/>
        <end position="402"/>
    </location>
</feature>
<feature type="transmembrane region" description="Helical" evidence="1">
    <location>
        <begin position="329"/>
        <end position="347"/>
    </location>
</feature>
<feature type="transmembrane region" description="Helical" evidence="1">
    <location>
        <begin position="212"/>
        <end position="243"/>
    </location>
</feature>
<feature type="transmembrane region" description="Helical" evidence="1">
    <location>
        <begin position="78"/>
        <end position="100"/>
    </location>
</feature>
<name>A0ABW2NGB3_9BACL</name>
<keyword evidence="1" id="KW-0472">Membrane</keyword>
<keyword evidence="3" id="KW-1185">Reference proteome</keyword>
<protein>
    <recommendedName>
        <fullName evidence="4">O-antigen ligase like membrane protein</fullName>
    </recommendedName>
</protein>
<dbReference type="RefSeq" id="WP_157294971.1">
    <property type="nucleotide sequence ID" value="NZ_JBHTCT010000025.1"/>
</dbReference>
<keyword evidence="1" id="KW-0812">Transmembrane</keyword>
<evidence type="ECO:0000313" key="2">
    <source>
        <dbReference type="EMBL" id="MFC7365198.1"/>
    </source>
</evidence>
<feature type="transmembrane region" description="Helical" evidence="1">
    <location>
        <begin position="12"/>
        <end position="32"/>
    </location>
</feature>
<evidence type="ECO:0000313" key="3">
    <source>
        <dbReference type="Proteomes" id="UP001596483"/>
    </source>
</evidence>
<feature type="transmembrane region" description="Helical" evidence="1">
    <location>
        <begin position="289"/>
        <end position="309"/>
    </location>
</feature>
<sequence length="409" mass="46775">MSKTNLLKPQYSLLLVFFPLYFSSSGIYQSVVSETGLHLGETGLVFPLSLFVGILFFLYLLFQIILLKEIKKEIFNNFVVKQATFIFLFAAILMLCGVFINGNFAPIIRGGQIISGGVGIVISVYIFIYKQINPKVFFGYLGLFFVLIMILNYISSFLTIGISSFGPSLQPSIFGVGIYQSRVYYPYIVSLVCFMGLPFLKEKFNRFIPLYLLLFGFYIYCLQVRGALLSFLIVLLVAIIFYLDIPNKILMIVTSIFFVLSPIGAYVFDNLGRIGQIEKIQDLNGRTEIWKDILLNLDLVSFFFGSFMLDKDGVTAHNQYLQNLDLGGVLLLTPLILIITYIFICLYKSVALRNQDLSFLFLVFLIVFLVDLNVNVPLSNTNPAIVYWFYLSGLIYYFNRFVRKKEWLK</sequence>
<reference evidence="3" key="1">
    <citation type="journal article" date="2019" name="Int. J. Syst. Evol. Microbiol.">
        <title>The Global Catalogue of Microorganisms (GCM) 10K type strain sequencing project: providing services to taxonomists for standard genome sequencing and annotation.</title>
        <authorList>
            <consortium name="The Broad Institute Genomics Platform"/>
            <consortium name="The Broad Institute Genome Sequencing Center for Infectious Disease"/>
            <person name="Wu L."/>
            <person name="Ma J."/>
        </authorList>
    </citation>
    <scope>NUCLEOTIDE SEQUENCE [LARGE SCALE GENOMIC DNA]</scope>
    <source>
        <strain evidence="3">JCM 4738</strain>
    </source>
</reference>
<proteinExistence type="predicted"/>
<feature type="transmembrane region" description="Helical" evidence="1">
    <location>
        <begin position="44"/>
        <end position="66"/>
    </location>
</feature>
<feature type="transmembrane region" description="Helical" evidence="1">
    <location>
        <begin position="140"/>
        <end position="163"/>
    </location>
</feature>
<keyword evidence="1" id="KW-1133">Transmembrane helix</keyword>
<feature type="transmembrane region" description="Helical" evidence="1">
    <location>
        <begin position="249"/>
        <end position="268"/>
    </location>
</feature>
<evidence type="ECO:0000256" key="1">
    <source>
        <dbReference type="SAM" id="Phobius"/>
    </source>
</evidence>
<feature type="transmembrane region" description="Helical" evidence="1">
    <location>
        <begin position="359"/>
        <end position="378"/>
    </location>
</feature>